<feature type="domain" description="BPTI/Kunitz inhibitor" evidence="7">
    <location>
        <begin position="26"/>
        <end position="76"/>
    </location>
</feature>
<sequence>MTCFRCAVYPLMLTAMVVVVATGNRCRLARDTGLCRAFMPRFYYNWNEQECQAFIYGGCGGNANRFQTLEECQRACRAPFRKSDCKLPKETGPCRALMPSYYYDLSTETCEPFIYGGCGGNANRFDTFAECKQRCAGICQEPKEVGLCRAAIPRWFYNRNTERCEQFIYGGCGGNRNNFQSLLECRDQCVLN</sequence>
<evidence type="ECO:0000256" key="3">
    <source>
        <dbReference type="ARBA" id="ARBA00022690"/>
    </source>
</evidence>
<comment type="subcellular location">
    <subcellularLocation>
        <location evidence="1">Secreted</location>
    </subcellularLocation>
</comment>
<dbReference type="InterPro" id="IPR020901">
    <property type="entry name" value="Prtase_inh_Kunz-CS"/>
</dbReference>
<evidence type="ECO:0000256" key="5">
    <source>
        <dbReference type="ARBA" id="ARBA00023157"/>
    </source>
</evidence>
<dbReference type="InterPro" id="IPR050098">
    <property type="entry name" value="TFPI/VKTCI-like"/>
</dbReference>
<reference evidence="8" key="1">
    <citation type="journal article" date="2019" name="Mar. Drugs">
        <title>Conotoxin diversity in the venom gland transcriptome of the Magician's Cone, Pionoconus magus.</title>
        <authorList>
            <person name="Pardos-Blas J.R."/>
            <person name="Irisarri I."/>
            <person name="Abalde S."/>
            <person name="Tenorio M.J."/>
            <person name="Zardoya R."/>
        </authorList>
    </citation>
    <scope>NUCLEOTIDE SEQUENCE</scope>
    <source>
        <strain evidence="8">PMAG037</strain>
        <tissue evidence="8">Venom gland</tissue>
    </source>
</reference>
<keyword evidence="2" id="KW-0964">Secreted</keyword>
<feature type="chain" id="PRO_5025405785" evidence="6">
    <location>
        <begin position="24"/>
        <end position="192"/>
    </location>
</feature>
<dbReference type="FunFam" id="4.10.410.10:FF:000004">
    <property type="entry name" value="Tissue factor pathway inhibitor"/>
    <property type="match status" value="1"/>
</dbReference>
<proteinExistence type="evidence at transcript level"/>
<dbReference type="PANTHER" id="PTHR10083">
    <property type="entry name" value="KUNITZ-TYPE PROTEASE INHIBITOR-RELATED"/>
    <property type="match status" value="1"/>
</dbReference>
<evidence type="ECO:0000256" key="2">
    <source>
        <dbReference type="ARBA" id="ARBA00022525"/>
    </source>
</evidence>
<dbReference type="InterPro" id="IPR002223">
    <property type="entry name" value="Kunitz_BPTI"/>
</dbReference>
<dbReference type="InterPro" id="IPR036880">
    <property type="entry name" value="Kunitz_BPTI_sf"/>
</dbReference>
<accession>A0A679P569</accession>
<name>A0A679P569_CONMA</name>
<evidence type="ECO:0000256" key="4">
    <source>
        <dbReference type="ARBA" id="ARBA00022900"/>
    </source>
</evidence>
<protein>
    <submittedName>
        <fullName evidence="8">Conotoxin superfamily conkunitzin 1</fullName>
    </submittedName>
</protein>
<dbReference type="Pfam" id="PF00014">
    <property type="entry name" value="Kunitz_BPTI"/>
    <property type="match status" value="3"/>
</dbReference>
<dbReference type="AlphaFoldDB" id="A0A679P569"/>
<keyword evidence="4" id="KW-0722">Serine protease inhibitor</keyword>
<dbReference type="PROSITE" id="PS00280">
    <property type="entry name" value="BPTI_KUNITZ_1"/>
    <property type="match status" value="2"/>
</dbReference>
<dbReference type="PROSITE" id="PS50279">
    <property type="entry name" value="BPTI_KUNITZ_2"/>
    <property type="match status" value="3"/>
</dbReference>
<dbReference type="PRINTS" id="PR00759">
    <property type="entry name" value="BASICPTASE"/>
</dbReference>
<organism evidence="8">
    <name type="scientific">Conus magus</name>
    <name type="common">Magical cone</name>
    <dbReference type="NCBI Taxonomy" id="6492"/>
    <lineage>
        <taxon>Eukaryota</taxon>
        <taxon>Metazoa</taxon>
        <taxon>Spiralia</taxon>
        <taxon>Lophotrochozoa</taxon>
        <taxon>Mollusca</taxon>
        <taxon>Gastropoda</taxon>
        <taxon>Caenogastropoda</taxon>
        <taxon>Neogastropoda</taxon>
        <taxon>Conoidea</taxon>
        <taxon>Conidae</taxon>
        <taxon>Conus</taxon>
        <taxon>Pionoconus</taxon>
    </lineage>
</organism>
<evidence type="ECO:0000313" key="8">
    <source>
        <dbReference type="EMBL" id="DAC80551.1"/>
    </source>
</evidence>
<keyword evidence="3" id="KW-0646">Protease inhibitor</keyword>
<dbReference type="Gene3D" id="4.10.410.10">
    <property type="entry name" value="Pancreatic trypsin inhibitor Kunitz domain"/>
    <property type="match status" value="3"/>
</dbReference>
<keyword evidence="5" id="KW-1015">Disulfide bond</keyword>
<dbReference type="CDD" id="cd00109">
    <property type="entry name" value="Kunitz-type"/>
    <property type="match status" value="3"/>
</dbReference>
<dbReference type="SMART" id="SM00131">
    <property type="entry name" value="KU"/>
    <property type="match status" value="3"/>
</dbReference>
<evidence type="ECO:0000259" key="7">
    <source>
        <dbReference type="PROSITE" id="PS50279"/>
    </source>
</evidence>
<feature type="domain" description="BPTI/Kunitz inhibitor" evidence="7">
    <location>
        <begin position="139"/>
        <end position="189"/>
    </location>
</feature>
<dbReference type="PANTHER" id="PTHR10083:SF381">
    <property type="entry name" value="BPTI_KUNITZ INHIBITOR DOMAIN-CONTAINING PROTEIN"/>
    <property type="match status" value="1"/>
</dbReference>
<evidence type="ECO:0000256" key="1">
    <source>
        <dbReference type="ARBA" id="ARBA00004613"/>
    </source>
</evidence>
<dbReference type="GO" id="GO:0004867">
    <property type="term" value="F:serine-type endopeptidase inhibitor activity"/>
    <property type="evidence" value="ECO:0007669"/>
    <property type="project" value="UniProtKB-KW"/>
</dbReference>
<keyword evidence="6" id="KW-0732">Signal</keyword>
<dbReference type="GO" id="GO:0005615">
    <property type="term" value="C:extracellular space"/>
    <property type="evidence" value="ECO:0007669"/>
    <property type="project" value="TreeGrafter"/>
</dbReference>
<feature type="domain" description="BPTI/Kunitz inhibitor" evidence="7">
    <location>
        <begin position="85"/>
        <end position="135"/>
    </location>
</feature>
<dbReference type="EMBL" id="BK011203">
    <property type="protein sequence ID" value="DAC80551.1"/>
    <property type="molecule type" value="mRNA"/>
</dbReference>
<evidence type="ECO:0000256" key="6">
    <source>
        <dbReference type="SAM" id="SignalP"/>
    </source>
</evidence>
<dbReference type="SUPFAM" id="SSF57362">
    <property type="entry name" value="BPTI-like"/>
    <property type="match status" value="3"/>
</dbReference>
<dbReference type="FunFam" id="4.10.410.10:FF:000021">
    <property type="entry name" value="Serine protease inhibitor, putative"/>
    <property type="match status" value="2"/>
</dbReference>
<feature type="signal peptide" evidence="6">
    <location>
        <begin position="1"/>
        <end position="23"/>
    </location>
</feature>